<feature type="compositionally biased region" description="Basic and acidic residues" evidence="1">
    <location>
        <begin position="114"/>
        <end position="133"/>
    </location>
</feature>
<feature type="compositionally biased region" description="Basic and acidic residues" evidence="1">
    <location>
        <begin position="72"/>
        <end position="103"/>
    </location>
</feature>
<feature type="region of interest" description="Disordered" evidence="1">
    <location>
        <begin position="59"/>
        <end position="145"/>
    </location>
</feature>
<organism evidence="2 3">
    <name type="scientific">Coccidioides posadasii RMSCC 3488</name>
    <dbReference type="NCBI Taxonomy" id="454284"/>
    <lineage>
        <taxon>Eukaryota</taxon>
        <taxon>Fungi</taxon>
        <taxon>Dikarya</taxon>
        <taxon>Ascomycota</taxon>
        <taxon>Pezizomycotina</taxon>
        <taxon>Eurotiomycetes</taxon>
        <taxon>Eurotiomycetidae</taxon>
        <taxon>Onygenales</taxon>
        <taxon>Onygenaceae</taxon>
        <taxon>Coccidioides</taxon>
    </lineage>
</organism>
<dbReference type="VEuPathDB" id="FungiDB:CPAG_09364"/>
<feature type="compositionally biased region" description="Polar residues" evidence="1">
    <location>
        <begin position="59"/>
        <end position="71"/>
    </location>
</feature>
<reference evidence="3" key="3">
    <citation type="journal article" date="2010" name="Genome Res.">
        <title>Population genomic sequencing of Coccidioides fungi reveals recent hybridization and transposon control.</title>
        <authorList>
            <person name="Neafsey D.E."/>
            <person name="Barker B.M."/>
            <person name="Sharpton T.J."/>
            <person name="Stajich J.E."/>
            <person name="Park D.J."/>
            <person name="Whiston E."/>
            <person name="Hung C.-Y."/>
            <person name="McMahan C."/>
            <person name="White J."/>
            <person name="Sykes S."/>
            <person name="Heiman D."/>
            <person name="Young S."/>
            <person name="Zeng Q."/>
            <person name="Abouelleil A."/>
            <person name="Aftuck L."/>
            <person name="Bessette D."/>
            <person name="Brown A."/>
            <person name="FitzGerald M."/>
            <person name="Lui A."/>
            <person name="Macdonald J.P."/>
            <person name="Priest M."/>
            <person name="Orbach M.J."/>
            <person name="Galgiani J.N."/>
            <person name="Kirkland T.N."/>
            <person name="Cole G.T."/>
            <person name="Birren B.W."/>
            <person name="Henn M.R."/>
            <person name="Taylor J.W."/>
            <person name="Rounsley S.D."/>
        </authorList>
    </citation>
    <scope>NUCLEOTIDE SEQUENCE [LARGE SCALE GENOMIC DNA]</scope>
    <source>
        <strain evidence="3">RMSCC 3488</strain>
    </source>
</reference>
<dbReference type="EMBL" id="DS268114">
    <property type="protein sequence ID" value="KMM73075.1"/>
    <property type="molecule type" value="Genomic_DNA"/>
</dbReference>
<accession>A0A0J6FUJ5</accession>
<feature type="region of interest" description="Disordered" evidence="1">
    <location>
        <begin position="1"/>
        <end position="45"/>
    </location>
</feature>
<protein>
    <submittedName>
        <fullName evidence="2">Uncharacterized protein</fullName>
    </submittedName>
</protein>
<dbReference type="AlphaFoldDB" id="A0A0J6FUJ5"/>
<reference evidence="3" key="2">
    <citation type="journal article" date="2009" name="Genome Res.">
        <title>Comparative genomic analyses of the human fungal pathogens Coccidioides and their relatives.</title>
        <authorList>
            <person name="Sharpton T.J."/>
            <person name="Stajich J.E."/>
            <person name="Rounsley S.D."/>
            <person name="Gardner M.J."/>
            <person name="Wortman J.R."/>
            <person name="Jordar V.S."/>
            <person name="Maiti R."/>
            <person name="Kodira C.D."/>
            <person name="Neafsey D.E."/>
            <person name="Zeng Q."/>
            <person name="Hung C.-Y."/>
            <person name="McMahan C."/>
            <person name="Muszewska A."/>
            <person name="Grynberg M."/>
            <person name="Mandel M.A."/>
            <person name="Kellner E.M."/>
            <person name="Barker B.M."/>
            <person name="Galgiani J.N."/>
            <person name="Orbach M.J."/>
            <person name="Kirkland T.N."/>
            <person name="Cole G.T."/>
            <person name="Henn M.R."/>
            <person name="Birren B.W."/>
            <person name="Taylor J.W."/>
        </authorList>
    </citation>
    <scope>NUCLEOTIDE SEQUENCE [LARGE SCALE GENOMIC DNA]</scope>
    <source>
        <strain evidence="3">RMSCC 3488</strain>
    </source>
</reference>
<evidence type="ECO:0000313" key="2">
    <source>
        <dbReference type="EMBL" id="KMM73075.1"/>
    </source>
</evidence>
<evidence type="ECO:0000256" key="1">
    <source>
        <dbReference type="SAM" id="MobiDB-lite"/>
    </source>
</evidence>
<proteinExistence type="predicted"/>
<sequence length="145" mass="15798">MDVNPQEDMGRRRRVAVATPAAVSALPGRKLGQKGWYNTSDGGGVDSQVMTAAVYSMRATGNFSDKSGMNRNETKRNETKRTKEDAFPREEHPCEEKGVERTSRFGQQFCAPDHATKGEDPGGGRGRRADLKAADLLSSTHAKTV</sequence>
<dbReference type="Proteomes" id="UP000054567">
    <property type="component" value="Unassembled WGS sequence"/>
</dbReference>
<gene>
    <name evidence="2" type="ORF">CPAG_09364</name>
</gene>
<name>A0A0J6FUJ5_COCPO</name>
<reference evidence="2 3" key="1">
    <citation type="submission" date="2007-06" db="EMBL/GenBank/DDBJ databases">
        <title>The Genome Sequence of Coccidioides posadasii RMSCC_3488.</title>
        <authorList>
            <consortium name="Coccidioides Genome Resources Consortium"/>
            <consortium name="The Broad Institute Genome Sequencing Platform"/>
            <person name="Henn M.R."/>
            <person name="Sykes S."/>
            <person name="Young S."/>
            <person name="Jaffe D."/>
            <person name="Berlin A."/>
            <person name="Alvarez P."/>
            <person name="Butler J."/>
            <person name="Gnerre S."/>
            <person name="Grabherr M."/>
            <person name="Mauceli E."/>
            <person name="Brockman W."/>
            <person name="Kodira C."/>
            <person name="Alvarado L."/>
            <person name="Zeng Q."/>
            <person name="Crawford M."/>
            <person name="Antoine C."/>
            <person name="Devon K."/>
            <person name="Galgiani J."/>
            <person name="Orsborn K."/>
            <person name="Lewis M.L."/>
            <person name="Nusbaum C."/>
            <person name="Galagan J."/>
            <person name="Birren B."/>
        </authorList>
    </citation>
    <scope>NUCLEOTIDE SEQUENCE [LARGE SCALE GENOMIC DNA]</scope>
    <source>
        <strain evidence="2 3">RMSCC 3488</strain>
    </source>
</reference>
<evidence type="ECO:0000313" key="3">
    <source>
        <dbReference type="Proteomes" id="UP000054567"/>
    </source>
</evidence>